<feature type="domain" description="Mechanosensitive ion channel MscS" evidence="8">
    <location>
        <begin position="127"/>
        <end position="189"/>
    </location>
</feature>
<dbReference type="Gene3D" id="2.30.30.60">
    <property type="match status" value="1"/>
</dbReference>
<dbReference type="InterPro" id="IPR011066">
    <property type="entry name" value="MscS_channel_C_sf"/>
</dbReference>
<feature type="domain" description="Mechanosensitive ion channel MscS C-terminal" evidence="9">
    <location>
        <begin position="203"/>
        <end position="283"/>
    </location>
</feature>
<evidence type="ECO:0000256" key="6">
    <source>
        <dbReference type="ARBA" id="ARBA00023136"/>
    </source>
</evidence>
<organism evidence="11 12">
    <name type="scientific">Christiangramia forsetii</name>
    <dbReference type="NCBI Taxonomy" id="411153"/>
    <lineage>
        <taxon>Bacteria</taxon>
        <taxon>Pseudomonadati</taxon>
        <taxon>Bacteroidota</taxon>
        <taxon>Flavobacteriia</taxon>
        <taxon>Flavobacteriales</taxon>
        <taxon>Flavobacteriaceae</taxon>
        <taxon>Christiangramia</taxon>
    </lineage>
</organism>
<feature type="transmembrane region" description="Helical" evidence="7">
    <location>
        <begin position="44"/>
        <end position="62"/>
    </location>
</feature>
<keyword evidence="6 7" id="KW-0472">Membrane</keyword>
<accession>A0ABQ1WC61</accession>
<dbReference type="SUPFAM" id="SSF82861">
    <property type="entry name" value="Mechanosensitive channel protein MscS (YggB), transmembrane region"/>
    <property type="match status" value="1"/>
</dbReference>
<evidence type="ECO:0000259" key="10">
    <source>
        <dbReference type="Pfam" id="PF21088"/>
    </source>
</evidence>
<dbReference type="PANTHER" id="PTHR30221">
    <property type="entry name" value="SMALL-CONDUCTANCE MECHANOSENSITIVE CHANNEL"/>
    <property type="match status" value="1"/>
</dbReference>
<protein>
    <submittedName>
        <fullName evidence="11">Transporter</fullName>
    </submittedName>
</protein>
<comment type="subcellular location">
    <subcellularLocation>
        <location evidence="1">Cell membrane</location>
        <topology evidence="1">Multi-pass membrane protein</topology>
    </subcellularLocation>
</comment>
<reference evidence="12" key="1">
    <citation type="journal article" date="2019" name="Int. J. Syst. Evol. Microbiol.">
        <title>The Global Catalogue of Microorganisms (GCM) 10K type strain sequencing project: providing services to taxonomists for standard genome sequencing and annotation.</title>
        <authorList>
            <consortium name="The Broad Institute Genomics Platform"/>
            <consortium name="The Broad Institute Genome Sequencing Center for Infectious Disease"/>
            <person name="Wu L."/>
            <person name="Ma J."/>
        </authorList>
    </citation>
    <scope>NUCLEOTIDE SEQUENCE [LARGE SCALE GENOMIC DNA]</scope>
    <source>
        <strain evidence="12">CGMCC 1.15422</strain>
    </source>
</reference>
<comment type="similarity">
    <text evidence="2">Belongs to the MscS (TC 1.A.23) family.</text>
</comment>
<name>A0ABQ1WC61_9FLAO</name>
<evidence type="ECO:0000313" key="12">
    <source>
        <dbReference type="Proteomes" id="UP000605733"/>
    </source>
</evidence>
<evidence type="ECO:0000256" key="2">
    <source>
        <dbReference type="ARBA" id="ARBA00008017"/>
    </source>
</evidence>
<dbReference type="InterPro" id="IPR010920">
    <property type="entry name" value="LSM_dom_sf"/>
</dbReference>
<evidence type="ECO:0000256" key="3">
    <source>
        <dbReference type="ARBA" id="ARBA00022475"/>
    </source>
</evidence>
<dbReference type="InterPro" id="IPR049278">
    <property type="entry name" value="MS_channel_C"/>
</dbReference>
<dbReference type="InterPro" id="IPR023408">
    <property type="entry name" value="MscS_beta-dom_sf"/>
</dbReference>
<evidence type="ECO:0000256" key="1">
    <source>
        <dbReference type="ARBA" id="ARBA00004651"/>
    </source>
</evidence>
<dbReference type="InterPro" id="IPR049142">
    <property type="entry name" value="MS_channel_1st"/>
</dbReference>
<sequence length="311" mass="35003">MLTIFLQDDETPKDQTGEIDVNTQSMVEKIDTWLDGFIRNVPNIVIGIALFIAMIYVGRWAGRLVKKQMSKRGRDNFGEILGGFLKYTIVIVGLMLALTVISPNLKPADLIAGLGVSSVAIGFAFKDILQNWLAGILILLRQPFKIGDQIVVNGYEGTVDRIETRATIITTYDGQDVVIPNGDIYTNAVQVKTAHHLIRSQYDLGLGYDQDRNKAMKILRDTIEGIEGVNKDKPIDILPWDQSDSWLTIRMRWWTNSERADVVKIFSKVILETQNAMDKAEIDLPFPTHVEISEKLEELDTEAEKPAKETQ</sequence>
<dbReference type="EMBL" id="BMIX01000001">
    <property type="protein sequence ID" value="GGG23444.1"/>
    <property type="molecule type" value="Genomic_DNA"/>
</dbReference>
<dbReference type="Gene3D" id="3.30.70.100">
    <property type="match status" value="1"/>
</dbReference>
<dbReference type="Pfam" id="PF21088">
    <property type="entry name" value="MS_channel_1st"/>
    <property type="match status" value="1"/>
</dbReference>
<dbReference type="Pfam" id="PF05552">
    <property type="entry name" value="MS_channel_1st_1"/>
    <property type="match status" value="1"/>
</dbReference>
<comment type="caution">
    <text evidence="11">The sequence shown here is derived from an EMBL/GenBank/DDBJ whole genome shotgun (WGS) entry which is preliminary data.</text>
</comment>
<evidence type="ECO:0000256" key="7">
    <source>
        <dbReference type="SAM" id="Phobius"/>
    </source>
</evidence>
<dbReference type="Proteomes" id="UP000605733">
    <property type="component" value="Unassembled WGS sequence"/>
</dbReference>
<feature type="transmembrane region" description="Helical" evidence="7">
    <location>
        <begin position="83"/>
        <end position="102"/>
    </location>
</feature>
<proteinExistence type="inferred from homology"/>
<keyword evidence="3" id="KW-1003">Cell membrane</keyword>
<evidence type="ECO:0000313" key="11">
    <source>
        <dbReference type="EMBL" id="GGG23444.1"/>
    </source>
</evidence>
<gene>
    <name evidence="11" type="ORF">GCM10011532_03200</name>
</gene>
<dbReference type="Gene3D" id="1.10.287.1260">
    <property type="match status" value="1"/>
</dbReference>
<keyword evidence="5 7" id="KW-1133">Transmembrane helix</keyword>
<feature type="domain" description="Mechanosensitive ion channel transmembrane helices 2/3" evidence="10">
    <location>
        <begin position="84"/>
        <end position="126"/>
    </location>
</feature>
<dbReference type="InterPro" id="IPR006685">
    <property type="entry name" value="MscS_channel_2nd"/>
</dbReference>
<evidence type="ECO:0000256" key="4">
    <source>
        <dbReference type="ARBA" id="ARBA00022692"/>
    </source>
</evidence>
<dbReference type="InterPro" id="IPR011014">
    <property type="entry name" value="MscS_channel_TM-2"/>
</dbReference>
<evidence type="ECO:0000259" key="8">
    <source>
        <dbReference type="Pfam" id="PF00924"/>
    </source>
</evidence>
<dbReference type="InterPro" id="IPR045275">
    <property type="entry name" value="MscS_archaea/bacteria_type"/>
</dbReference>
<evidence type="ECO:0000256" key="5">
    <source>
        <dbReference type="ARBA" id="ARBA00022989"/>
    </source>
</evidence>
<dbReference type="RefSeq" id="WP_011710425.1">
    <property type="nucleotide sequence ID" value="NZ_BMIX01000001.1"/>
</dbReference>
<keyword evidence="12" id="KW-1185">Reference proteome</keyword>
<keyword evidence="4 7" id="KW-0812">Transmembrane</keyword>
<dbReference type="Pfam" id="PF00924">
    <property type="entry name" value="MS_channel_2nd"/>
    <property type="match status" value="1"/>
</dbReference>
<dbReference type="InterPro" id="IPR008910">
    <property type="entry name" value="MSC_TM_helix"/>
</dbReference>
<dbReference type="SUPFAM" id="SSF82689">
    <property type="entry name" value="Mechanosensitive channel protein MscS (YggB), C-terminal domain"/>
    <property type="match status" value="1"/>
</dbReference>
<dbReference type="Pfam" id="PF21082">
    <property type="entry name" value="MS_channel_3rd"/>
    <property type="match status" value="1"/>
</dbReference>
<evidence type="ECO:0000259" key="9">
    <source>
        <dbReference type="Pfam" id="PF21082"/>
    </source>
</evidence>
<dbReference type="SUPFAM" id="SSF50182">
    <property type="entry name" value="Sm-like ribonucleoproteins"/>
    <property type="match status" value="1"/>
</dbReference>
<dbReference type="PANTHER" id="PTHR30221:SF1">
    <property type="entry name" value="SMALL-CONDUCTANCE MECHANOSENSITIVE CHANNEL"/>
    <property type="match status" value="1"/>
</dbReference>